<keyword evidence="2" id="KW-0328">Glycosyltransferase</keyword>
<reference evidence="7 8" key="1">
    <citation type="submission" date="2020-04" db="EMBL/GenBank/DDBJ databases">
        <authorList>
            <person name="Hitch T.C.A."/>
            <person name="Wylensek D."/>
            <person name="Clavel T."/>
        </authorList>
    </citation>
    <scope>NUCLEOTIDE SEQUENCE [LARGE SCALE GENOMIC DNA]</scope>
    <source>
        <strain evidence="7 8">WB01_NA02</strain>
    </source>
</reference>
<evidence type="ECO:0000256" key="4">
    <source>
        <dbReference type="ARBA" id="ARBA00022692"/>
    </source>
</evidence>
<evidence type="ECO:0000313" key="7">
    <source>
        <dbReference type="EMBL" id="NMF05357.1"/>
    </source>
</evidence>
<protein>
    <submittedName>
        <fullName evidence="7">Glycosyltransferase family 2 protein</fullName>
    </submittedName>
</protein>
<dbReference type="Proteomes" id="UP000587880">
    <property type="component" value="Unassembled WGS sequence"/>
</dbReference>
<name>A0A1W7LP30_CLOBE</name>
<organism evidence="7 8">
    <name type="scientific">Clostridium beijerinckii</name>
    <name type="common">Clostridium MP</name>
    <dbReference type="NCBI Taxonomy" id="1520"/>
    <lineage>
        <taxon>Bacteria</taxon>
        <taxon>Bacillati</taxon>
        <taxon>Bacillota</taxon>
        <taxon>Clostridia</taxon>
        <taxon>Eubacteriales</taxon>
        <taxon>Clostridiaceae</taxon>
        <taxon>Clostridium</taxon>
    </lineage>
</organism>
<proteinExistence type="predicted"/>
<dbReference type="GO" id="GO:0016757">
    <property type="term" value="F:glycosyltransferase activity"/>
    <property type="evidence" value="ECO:0007669"/>
    <property type="project" value="UniProtKB-KW"/>
</dbReference>
<dbReference type="SUPFAM" id="SSF53448">
    <property type="entry name" value="Nucleotide-diphospho-sugar transferases"/>
    <property type="match status" value="1"/>
</dbReference>
<dbReference type="InterPro" id="IPR029044">
    <property type="entry name" value="Nucleotide-diphossugar_trans"/>
</dbReference>
<dbReference type="GO" id="GO:0005886">
    <property type="term" value="C:plasma membrane"/>
    <property type="evidence" value="ECO:0007669"/>
    <property type="project" value="TreeGrafter"/>
</dbReference>
<sequence>MKDILYLVIPCYNEEEVLHETSKRLLVKIKTMISNNLISNKSKILFVNDGSKDRTWSIIEELHSKNNIFSGINLSRNRGHQNALLAGLMVAKDYSDMTISLDADLQDDIDVIDAFVEKYYDGCDIVYGVRSTRETDTFFKRTTALGFYKLMRILGVDMVYNHADYRLMSKRVVDGLSQYKEVNLFLRGMIPLIGYKYSVVEYERHERFAGESKYPLKKMIAFALDGITSFSIKPIRLITLLGFTIFFAGGAALLYTLIVKILGRTVTGWTSLTLSIWVLGGVQLLSLGVIGEYIGKIYNEAKHRPRFIISDKLINADKENE</sequence>
<dbReference type="InterPro" id="IPR001173">
    <property type="entry name" value="Glyco_trans_2-like"/>
</dbReference>
<gene>
    <name evidence="7" type="ORF">HF849_11540</name>
</gene>
<keyword evidence="4" id="KW-0812">Transmembrane</keyword>
<dbReference type="PANTHER" id="PTHR48090">
    <property type="entry name" value="UNDECAPRENYL-PHOSPHATE 4-DEOXY-4-FORMAMIDO-L-ARABINOSE TRANSFERASE-RELATED"/>
    <property type="match status" value="1"/>
</dbReference>
<comment type="subcellular location">
    <subcellularLocation>
        <location evidence="1">Membrane</location>
        <topology evidence="1">Multi-pass membrane protein</topology>
    </subcellularLocation>
</comment>
<evidence type="ECO:0000256" key="6">
    <source>
        <dbReference type="ARBA" id="ARBA00023136"/>
    </source>
</evidence>
<keyword evidence="5" id="KW-1133">Transmembrane helix</keyword>
<evidence type="ECO:0000313" key="8">
    <source>
        <dbReference type="Proteomes" id="UP000587880"/>
    </source>
</evidence>
<evidence type="ECO:0000256" key="5">
    <source>
        <dbReference type="ARBA" id="ARBA00022989"/>
    </source>
</evidence>
<dbReference type="InterPro" id="IPR050256">
    <property type="entry name" value="Glycosyltransferase_2"/>
</dbReference>
<keyword evidence="6" id="KW-0472">Membrane</keyword>
<dbReference type="PANTHER" id="PTHR48090:SF1">
    <property type="entry name" value="PROPHAGE BACTOPRENOL GLUCOSYL TRANSFERASE HOMOLOG"/>
    <property type="match status" value="1"/>
</dbReference>
<accession>A0A1W7LP30</accession>
<keyword evidence="3 7" id="KW-0808">Transferase</keyword>
<dbReference type="RefSeq" id="WP_077841924.1">
    <property type="nucleotide sequence ID" value="NZ_CP107022.1"/>
</dbReference>
<evidence type="ECO:0000256" key="2">
    <source>
        <dbReference type="ARBA" id="ARBA00022676"/>
    </source>
</evidence>
<dbReference type="Gene3D" id="3.90.550.10">
    <property type="entry name" value="Spore Coat Polysaccharide Biosynthesis Protein SpsA, Chain A"/>
    <property type="match status" value="1"/>
</dbReference>
<dbReference type="CDD" id="cd04187">
    <property type="entry name" value="DPM1_like_bac"/>
    <property type="match status" value="1"/>
</dbReference>
<dbReference type="EMBL" id="JABAGD010000018">
    <property type="protein sequence ID" value="NMF05357.1"/>
    <property type="molecule type" value="Genomic_DNA"/>
</dbReference>
<evidence type="ECO:0000256" key="1">
    <source>
        <dbReference type="ARBA" id="ARBA00004141"/>
    </source>
</evidence>
<dbReference type="AlphaFoldDB" id="A0A1W7LP30"/>
<comment type="caution">
    <text evidence="7">The sequence shown here is derived from an EMBL/GenBank/DDBJ whole genome shotgun (WGS) entry which is preliminary data.</text>
</comment>
<evidence type="ECO:0000256" key="3">
    <source>
        <dbReference type="ARBA" id="ARBA00022679"/>
    </source>
</evidence>
<dbReference type="Pfam" id="PF00535">
    <property type="entry name" value="Glycos_transf_2"/>
    <property type="match status" value="1"/>
</dbReference>